<proteinExistence type="predicted"/>
<evidence type="ECO:0000313" key="2">
    <source>
        <dbReference type="EMBL" id="RRT59741.1"/>
    </source>
</evidence>
<reference evidence="2 3" key="1">
    <citation type="journal article" date="2014" name="Agronomy (Basel)">
        <title>A Draft Genome Sequence for Ensete ventricosum, the Drought-Tolerant Tree Against Hunger.</title>
        <authorList>
            <person name="Harrison J."/>
            <person name="Moore K.A."/>
            <person name="Paszkiewicz K."/>
            <person name="Jones T."/>
            <person name="Grant M."/>
            <person name="Ambacheew D."/>
            <person name="Muzemil S."/>
            <person name="Studholme D.J."/>
        </authorList>
    </citation>
    <scope>NUCLEOTIDE SEQUENCE [LARGE SCALE GENOMIC DNA]</scope>
</reference>
<gene>
    <name evidence="2" type="ORF">B296_00006417</name>
</gene>
<sequence>MLCVAQSFFLIVLAIISLKGEMLLFCNPKPHLFLFMKEAHLHREKSRCCTEKKRKELSTNESALSSDRMP</sequence>
<evidence type="ECO:0008006" key="4">
    <source>
        <dbReference type="Google" id="ProtNLM"/>
    </source>
</evidence>
<accession>A0A426Z6Z5</accession>
<dbReference type="EMBL" id="AMZH03008088">
    <property type="protein sequence ID" value="RRT59741.1"/>
    <property type="molecule type" value="Genomic_DNA"/>
</dbReference>
<name>A0A426Z6Z5_ENSVE</name>
<comment type="caution">
    <text evidence="2">The sequence shown here is derived from an EMBL/GenBank/DDBJ whole genome shotgun (WGS) entry which is preliminary data.</text>
</comment>
<dbReference type="Proteomes" id="UP000287651">
    <property type="component" value="Unassembled WGS sequence"/>
</dbReference>
<evidence type="ECO:0000256" key="1">
    <source>
        <dbReference type="SAM" id="SignalP"/>
    </source>
</evidence>
<feature type="signal peptide" evidence="1">
    <location>
        <begin position="1"/>
        <end position="22"/>
    </location>
</feature>
<keyword evidence="1" id="KW-0732">Signal</keyword>
<feature type="chain" id="PRO_5041701003" description="Secreted protein" evidence="1">
    <location>
        <begin position="23"/>
        <end position="70"/>
    </location>
</feature>
<protein>
    <recommendedName>
        <fullName evidence="4">Secreted protein</fullName>
    </recommendedName>
</protein>
<organism evidence="2 3">
    <name type="scientific">Ensete ventricosum</name>
    <name type="common">Abyssinian banana</name>
    <name type="synonym">Musa ensete</name>
    <dbReference type="NCBI Taxonomy" id="4639"/>
    <lineage>
        <taxon>Eukaryota</taxon>
        <taxon>Viridiplantae</taxon>
        <taxon>Streptophyta</taxon>
        <taxon>Embryophyta</taxon>
        <taxon>Tracheophyta</taxon>
        <taxon>Spermatophyta</taxon>
        <taxon>Magnoliopsida</taxon>
        <taxon>Liliopsida</taxon>
        <taxon>Zingiberales</taxon>
        <taxon>Musaceae</taxon>
        <taxon>Ensete</taxon>
    </lineage>
</organism>
<evidence type="ECO:0000313" key="3">
    <source>
        <dbReference type="Proteomes" id="UP000287651"/>
    </source>
</evidence>
<dbReference type="AlphaFoldDB" id="A0A426Z6Z5"/>